<evidence type="ECO:0000256" key="1">
    <source>
        <dbReference type="SAM" id="SignalP"/>
    </source>
</evidence>
<dbReference type="PIRSF" id="PIRSF020555">
    <property type="entry name" value="UCP020555"/>
    <property type="match status" value="1"/>
</dbReference>
<dbReference type="Pfam" id="PF16068">
    <property type="entry name" value="DUF4810"/>
    <property type="match status" value="1"/>
</dbReference>
<keyword evidence="3" id="KW-1185">Reference proteome</keyword>
<dbReference type="InterPro" id="IPR014508">
    <property type="entry name" value="UCP020555_TPR-like"/>
</dbReference>
<keyword evidence="1" id="KW-0732">Signal</keyword>
<organism evidence="2 3">
    <name type="scientific">Providencia huashanensis</name>
    <dbReference type="NCBI Taxonomy" id="3037798"/>
    <lineage>
        <taxon>Bacteria</taxon>
        <taxon>Pseudomonadati</taxon>
        <taxon>Pseudomonadota</taxon>
        <taxon>Gammaproteobacteria</taxon>
        <taxon>Enterobacterales</taxon>
        <taxon>Morganellaceae</taxon>
        <taxon>Providencia</taxon>
    </lineage>
</organism>
<protein>
    <submittedName>
        <fullName evidence="2">DUF4810 domain-containing protein</fullName>
    </submittedName>
</protein>
<comment type="caution">
    <text evidence="2">The sequence shown here is derived from an EMBL/GenBank/DDBJ whole genome shotgun (WGS) entry which is preliminary data.</text>
</comment>
<accession>A0ABT9AR05</accession>
<proteinExistence type="predicted"/>
<gene>
    <name evidence="2" type="ORF">Q5E86_08985</name>
</gene>
<reference evidence="2" key="1">
    <citation type="submission" date="2023-07" db="EMBL/GenBank/DDBJ databases">
        <authorList>
            <person name="Yang W."/>
            <person name="Chen J."/>
            <person name="Ji P."/>
            <person name="Hu F."/>
        </authorList>
    </citation>
    <scope>NUCLEOTIDE SEQUENCE</scope>
    <source>
        <strain evidence="2">CRE-138-0111</strain>
    </source>
</reference>
<name>A0ABT9AR05_9GAMM</name>
<dbReference type="EMBL" id="JAUQTG010000004">
    <property type="protein sequence ID" value="MDO7856490.1"/>
    <property type="molecule type" value="Genomic_DNA"/>
</dbReference>
<evidence type="ECO:0000313" key="3">
    <source>
        <dbReference type="Proteomes" id="UP001176478"/>
    </source>
</evidence>
<evidence type="ECO:0000313" key="2">
    <source>
        <dbReference type="EMBL" id="MDO7856490.1"/>
    </source>
</evidence>
<feature type="chain" id="PRO_5047021204" evidence="1">
    <location>
        <begin position="20"/>
        <end position="132"/>
    </location>
</feature>
<sequence>MKFKLLLIFAGAILLNGCANEPKPLYNWDGYQTTIYQYYQQTDTGPQEQIQALKKNLEMSKANGLATPPGLHAHLGLLYSTTGAIDLAMQEFNAEKELYPESAAYMDFLMKNKGKAKWGVYSYSVGWWWLGY</sequence>
<reference evidence="2" key="2">
    <citation type="journal article" date="2024" name="Int. J. Antimicrob. Agents">
        <title>Identification of a novel Providencia species showing multi-drug-resistant in three patients with hospital-acquired infection.</title>
        <authorList>
            <person name="Yang W."/>
            <person name="Chen J."/>
            <person name="Yang F."/>
            <person name="Ji P."/>
            <person name="Shen S."/>
            <person name="Yin D."/>
            <person name="Hu F."/>
        </authorList>
    </citation>
    <scope>NUCLEOTIDE SEQUENCE</scope>
    <source>
        <strain evidence="2">CRE-138-0111</strain>
    </source>
</reference>
<dbReference type="Proteomes" id="UP001176478">
    <property type="component" value="Unassembled WGS sequence"/>
</dbReference>
<feature type="signal peptide" evidence="1">
    <location>
        <begin position="1"/>
        <end position="19"/>
    </location>
</feature>